<keyword evidence="3 5" id="KW-0472">Membrane</keyword>
<dbReference type="Gene3D" id="3.30.420.40">
    <property type="match status" value="2"/>
</dbReference>
<accession>A0A7C5YXF2</accession>
<dbReference type="GO" id="GO:0043093">
    <property type="term" value="P:FtsZ-dependent cytokinesis"/>
    <property type="evidence" value="ECO:0007669"/>
    <property type="project" value="UniProtKB-UniRule"/>
</dbReference>
<reference evidence="8" key="1">
    <citation type="journal article" date="2020" name="mSystems">
        <title>Genome- and Community-Level Interaction Insights into Carbon Utilization and Element Cycling Functions of Hydrothermarchaeota in Hydrothermal Sediment.</title>
        <authorList>
            <person name="Zhou Z."/>
            <person name="Liu Y."/>
            <person name="Xu W."/>
            <person name="Pan J."/>
            <person name="Luo Z.H."/>
            <person name="Li M."/>
        </authorList>
    </citation>
    <scope>NUCLEOTIDE SEQUENCE [LARGE SCALE GENOMIC DNA]</scope>
    <source>
        <strain evidence="8">SpSt-1042</strain>
    </source>
</reference>
<evidence type="ECO:0000313" key="8">
    <source>
        <dbReference type="EMBL" id="HHR92061.1"/>
    </source>
</evidence>
<dbReference type="CDD" id="cd24048">
    <property type="entry name" value="ASKHA_NBD_FtsA"/>
    <property type="match status" value="1"/>
</dbReference>
<dbReference type="InterPro" id="IPR020823">
    <property type="entry name" value="Cell_div_FtsA"/>
</dbReference>
<evidence type="ECO:0000256" key="3">
    <source>
        <dbReference type="ARBA" id="ARBA00023136"/>
    </source>
</evidence>
<sequence length="438" mass="46955">MKRIITAIDIGSSKICTIIAAIDEGQETPQVIGVSVMPSRGIKKGVIINIDDAVNSIGECLEAAEKMAGLTVSSAVISINGKHITSTNNRGVVAVSHDEITEDDISRAIENARTVAIPSSREIIHVLKREYIVDAQGGIVDPLGMSGDRLEVDTHIISATTTAVQNLVKTVNQLALQIDDIVFAGFASSEAVLTDTEKELGVTMLDIGAGTTDVCVYVEDAISYSGCVPIGGDHITSDLAIGFMISIEDARRLKEKIGMILEQNERVESDKNISAKPAFMRRDKEEFSKEDKEDKEEDEIDISSLNIPDKPTISKSLYDKIVSTRVEEIFDIVSEQVKQAGFDIRQPAGIVLTGGTANLVGITKLAKDYFGVPARVGTPSGLTGFVEEISGPAYATAYGLILRGLDLGMEEIGGEKFEGRGVVSIISRIGSFIKKLIP</sequence>
<dbReference type="SUPFAM" id="SSF53067">
    <property type="entry name" value="Actin-like ATPase domain"/>
    <property type="match status" value="2"/>
</dbReference>
<dbReference type="HAMAP" id="MF_02033">
    <property type="entry name" value="FtsA"/>
    <property type="match status" value="1"/>
</dbReference>
<keyword evidence="4 5" id="KW-0131">Cell cycle</keyword>
<dbReference type="AlphaFoldDB" id="A0A7C5YXF2"/>
<comment type="function">
    <text evidence="5 6">Cell division protein that is involved in the assembly of the Z ring. May serve as a membrane anchor for the Z ring.</text>
</comment>
<organism evidence="8">
    <name type="scientific">candidate division CPR3 bacterium</name>
    <dbReference type="NCBI Taxonomy" id="2268181"/>
    <lineage>
        <taxon>Bacteria</taxon>
        <taxon>Bacteria division CPR3</taxon>
    </lineage>
</organism>
<dbReference type="GO" id="GO:0032153">
    <property type="term" value="C:cell division site"/>
    <property type="evidence" value="ECO:0007669"/>
    <property type="project" value="UniProtKB-UniRule"/>
</dbReference>
<evidence type="ECO:0000256" key="4">
    <source>
        <dbReference type="ARBA" id="ARBA00023306"/>
    </source>
</evidence>
<comment type="similarity">
    <text evidence="5 6">Belongs to the FtsA/MreB family.</text>
</comment>
<evidence type="ECO:0000256" key="1">
    <source>
        <dbReference type="ARBA" id="ARBA00022475"/>
    </source>
</evidence>
<dbReference type="PANTHER" id="PTHR32432:SF4">
    <property type="entry name" value="CELL DIVISION PROTEIN FTSA"/>
    <property type="match status" value="1"/>
</dbReference>
<evidence type="ECO:0000256" key="5">
    <source>
        <dbReference type="HAMAP-Rule" id="MF_02033"/>
    </source>
</evidence>
<evidence type="ECO:0000256" key="2">
    <source>
        <dbReference type="ARBA" id="ARBA00022618"/>
    </source>
</evidence>
<dbReference type="NCBIfam" id="TIGR01174">
    <property type="entry name" value="ftsA"/>
    <property type="match status" value="1"/>
</dbReference>
<evidence type="ECO:0000256" key="6">
    <source>
        <dbReference type="PIRNR" id="PIRNR003101"/>
    </source>
</evidence>
<dbReference type="EMBL" id="DRVY01000026">
    <property type="protein sequence ID" value="HHR92061.1"/>
    <property type="molecule type" value="Genomic_DNA"/>
</dbReference>
<dbReference type="InterPro" id="IPR043129">
    <property type="entry name" value="ATPase_NBD"/>
</dbReference>
<comment type="subunit">
    <text evidence="5">Self-interacts. Interacts with FtsZ.</text>
</comment>
<dbReference type="Pfam" id="PF14450">
    <property type="entry name" value="FtsA"/>
    <property type="match status" value="2"/>
</dbReference>
<dbReference type="PIRSF" id="PIRSF003101">
    <property type="entry name" value="FtsA"/>
    <property type="match status" value="1"/>
</dbReference>
<dbReference type="PANTHER" id="PTHR32432">
    <property type="entry name" value="CELL DIVISION PROTEIN FTSA-RELATED"/>
    <property type="match status" value="1"/>
</dbReference>
<dbReference type="SMART" id="SM00842">
    <property type="entry name" value="FtsA"/>
    <property type="match status" value="1"/>
</dbReference>
<dbReference type="InterPro" id="IPR050696">
    <property type="entry name" value="FtsA/MreB"/>
</dbReference>
<dbReference type="InterPro" id="IPR003494">
    <property type="entry name" value="SHS2_FtsA"/>
</dbReference>
<keyword evidence="2 5" id="KW-0132">Cell division</keyword>
<keyword evidence="1 5" id="KW-1003">Cell membrane</keyword>
<gene>
    <name evidence="5 8" type="primary">ftsA</name>
    <name evidence="8" type="ORF">ENL96_00915</name>
</gene>
<comment type="caution">
    <text evidence="8">The sequence shown here is derived from an EMBL/GenBank/DDBJ whole genome shotgun (WGS) entry which is preliminary data.</text>
</comment>
<name>A0A7C5YXF2_UNCC3</name>
<protein>
    <recommendedName>
        <fullName evidence="5 6">Cell division protein FtsA</fullName>
    </recommendedName>
</protein>
<feature type="domain" description="SHS2" evidence="7">
    <location>
        <begin position="5"/>
        <end position="192"/>
    </location>
</feature>
<comment type="subcellular location">
    <subcellularLocation>
        <location evidence="5">Cell membrane</location>
        <topology evidence="5">Peripheral membrane protein</topology>
        <orientation evidence="5">Cytoplasmic side</orientation>
    </subcellularLocation>
    <text evidence="5">Localizes to the Z ring in an FtsZ-dependent manner. Targeted to the membrane through a conserved C-terminal amphipathic helix.</text>
</comment>
<dbReference type="Pfam" id="PF02491">
    <property type="entry name" value="SHS2_FTSA"/>
    <property type="match status" value="1"/>
</dbReference>
<evidence type="ECO:0000259" key="7">
    <source>
        <dbReference type="SMART" id="SM00842"/>
    </source>
</evidence>
<dbReference type="GO" id="GO:0009898">
    <property type="term" value="C:cytoplasmic side of plasma membrane"/>
    <property type="evidence" value="ECO:0007669"/>
    <property type="project" value="UniProtKB-UniRule"/>
</dbReference>
<dbReference type="Gene3D" id="3.30.1490.110">
    <property type="match status" value="1"/>
</dbReference>
<proteinExistence type="inferred from homology"/>